<name>A0A0F9HJ28_9ZZZZ</name>
<dbReference type="SUPFAM" id="SSF160246">
    <property type="entry name" value="EspE N-terminal domain-like"/>
    <property type="match status" value="1"/>
</dbReference>
<evidence type="ECO:0000259" key="4">
    <source>
        <dbReference type="PROSITE" id="PS00662"/>
    </source>
</evidence>
<dbReference type="GO" id="GO:0005524">
    <property type="term" value="F:ATP binding"/>
    <property type="evidence" value="ECO:0007669"/>
    <property type="project" value="UniProtKB-KW"/>
</dbReference>
<protein>
    <recommendedName>
        <fullName evidence="4">Bacterial type II secretion system protein E domain-containing protein</fullName>
    </recommendedName>
</protein>
<dbReference type="Pfam" id="PF05157">
    <property type="entry name" value="MshEN"/>
    <property type="match status" value="1"/>
</dbReference>
<sequence length="576" mass="63201">MATAKNSEASAAGTGRIGGQQAFVDVVRSAGVVAEPVIRWAVQESGLTGRAVHELLAERAPAAEVEIYRLLAEFLGVGFAPLAERELDEQLTRYVPSGFALSHQVVPVQSRDGQLVVATARAETLMLSDEISTVVGAPVEMVLGPPTRLARLMQGFYGLGAQTVGELVADNDPSEAPVKLMSVESVAISENLDSTQEASVTQFVDQLLIEAVKRRASDIHIEPYEQQLRVRFRIDGELQEVPVPPALKQLEQPIISRVKVLGDLDIAEKRLSQDGQIRLMILGRAVDVRVSVLPSIYGESVVLRILDRQVQFRDLNQLGMPEEMVLHYREVLSLAQGLVLVTGPTGSGKTTTLYASLNHVNRPGRKIITIEDPVEYRLEGITQVQVRETIGLGFSSLLRSIVRHDPDVIMVGEIRDAATVNMALNSAITGHLVLATLHTNDAPTAVSRLTSMGAPRYMIASALKVVLAQRLVRVICPHCREEMTDVPPDVLEDFPALRSRSIYHGPGCEACMNTGYSGRTGIFESFRITAQMAEMINSADADRFIAREAERWLEEHENLNNEPEQGYDKPRKLDME</sequence>
<keyword evidence="1" id="KW-0547">Nucleotide-binding</keyword>
<reference evidence="5" key="1">
    <citation type="journal article" date="2015" name="Nature">
        <title>Complex archaea that bridge the gap between prokaryotes and eukaryotes.</title>
        <authorList>
            <person name="Spang A."/>
            <person name="Saw J.H."/>
            <person name="Jorgensen S.L."/>
            <person name="Zaremba-Niedzwiedzka K."/>
            <person name="Martijn J."/>
            <person name="Lind A.E."/>
            <person name="van Eijk R."/>
            <person name="Schleper C."/>
            <person name="Guy L."/>
            <person name="Ettema T.J."/>
        </authorList>
    </citation>
    <scope>NUCLEOTIDE SEQUENCE</scope>
</reference>
<dbReference type="PANTHER" id="PTHR30258:SF2">
    <property type="entry name" value="COMG OPERON PROTEIN 1"/>
    <property type="match status" value="1"/>
</dbReference>
<proteinExistence type="predicted"/>
<dbReference type="Gene3D" id="3.40.50.300">
    <property type="entry name" value="P-loop containing nucleotide triphosphate hydrolases"/>
    <property type="match status" value="1"/>
</dbReference>
<feature type="region of interest" description="Disordered" evidence="3">
    <location>
        <begin position="555"/>
        <end position="576"/>
    </location>
</feature>
<dbReference type="GO" id="GO:0016887">
    <property type="term" value="F:ATP hydrolysis activity"/>
    <property type="evidence" value="ECO:0007669"/>
    <property type="project" value="TreeGrafter"/>
</dbReference>
<gene>
    <name evidence="5" type="ORF">LCGC14_1992350</name>
</gene>
<evidence type="ECO:0000313" key="5">
    <source>
        <dbReference type="EMBL" id="KKL81680.1"/>
    </source>
</evidence>
<accession>A0A0F9HJ28</accession>
<dbReference type="PROSITE" id="PS00662">
    <property type="entry name" value="T2SP_E"/>
    <property type="match status" value="1"/>
</dbReference>
<dbReference type="PANTHER" id="PTHR30258">
    <property type="entry name" value="TYPE II SECRETION SYSTEM PROTEIN GSPE-RELATED"/>
    <property type="match status" value="1"/>
</dbReference>
<dbReference type="AlphaFoldDB" id="A0A0F9HJ28"/>
<evidence type="ECO:0000256" key="2">
    <source>
        <dbReference type="ARBA" id="ARBA00022840"/>
    </source>
</evidence>
<dbReference type="Gene3D" id="3.30.300.160">
    <property type="entry name" value="Type II secretion system, protein E, N-terminal domain"/>
    <property type="match status" value="1"/>
</dbReference>
<dbReference type="CDD" id="cd01129">
    <property type="entry name" value="PulE-GspE-like"/>
    <property type="match status" value="1"/>
</dbReference>
<keyword evidence="2" id="KW-0067">ATP-binding</keyword>
<feature type="domain" description="Bacterial type II secretion system protein E" evidence="4">
    <location>
        <begin position="402"/>
        <end position="416"/>
    </location>
</feature>
<dbReference type="InterPro" id="IPR001482">
    <property type="entry name" value="T2SS/T4SS_dom"/>
</dbReference>
<feature type="compositionally biased region" description="Basic and acidic residues" evidence="3">
    <location>
        <begin position="566"/>
        <end position="576"/>
    </location>
</feature>
<dbReference type="InterPro" id="IPR037257">
    <property type="entry name" value="T2SS_E_N_sf"/>
</dbReference>
<dbReference type="Pfam" id="PF00437">
    <property type="entry name" value="T2SSE"/>
    <property type="match status" value="1"/>
</dbReference>
<dbReference type="SUPFAM" id="SSF52540">
    <property type="entry name" value="P-loop containing nucleoside triphosphate hydrolases"/>
    <property type="match status" value="1"/>
</dbReference>
<dbReference type="SMART" id="SM00382">
    <property type="entry name" value="AAA"/>
    <property type="match status" value="1"/>
</dbReference>
<organism evidence="5">
    <name type="scientific">marine sediment metagenome</name>
    <dbReference type="NCBI Taxonomy" id="412755"/>
    <lineage>
        <taxon>unclassified sequences</taxon>
        <taxon>metagenomes</taxon>
        <taxon>ecological metagenomes</taxon>
    </lineage>
</organism>
<dbReference type="InterPro" id="IPR027417">
    <property type="entry name" value="P-loop_NTPase"/>
</dbReference>
<dbReference type="GO" id="GO:0005886">
    <property type="term" value="C:plasma membrane"/>
    <property type="evidence" value="ECO:0007669"/>
    <property type="project" value="TreeGrafter"/>
</dbReference>
<evidence type="ECO:0000256" key="1">
    <source>
        <dbReference type="ARBA" id="ARBA00022741"/>
    </source>
</evidence>
<evidence type="ECO:0000256" key="3">
    <source>
        <dbReference type="SAM" id="MobiDB-lite"/>
    </source>
</evidence>
<dbReference type="InterPro" id="IPR007831">
    <property type="entry name" value="T2SS_GspE_N"/>
</dbReference>
<comment type="caution">
    <text evidence="5">The sequence shown here is derived from an EMBL/GenBank/DDBJ whole genome shotgun (WGS) entry which is preliminary data.</text>
</comment>
<dbReference type="EMBL" id="LAZR01022494">
    <property type="protein sequence ID" value="KKL81680.1"/>
    <property type="molecule type" value="Genomic_DNA"/>
</dbReference>
<dbReference type="InterPro" id="IPR003593">
    <property type="entry name" value="AAA+_ATPase"/>
</dbReference>
<dbReference type="Gene3D" id="3.30.450.90">
    <property type="match status" value="1"/>
</dbReference>